<dbReference type="Proteomes" id="UP001608902">
    <property type="component" value="Unassembled WGS sequence"/>
</dbReference>
<evidence type="ECO:0000256" key="3">
    <source>
        <dbReference type="ARBA" id="ARBA00023122"/>
    </source>
</evidence>
<evidence type="ECO:0000313" key="7">
    <source>
        <dbReference type="EMBL" id="MFH4977126.1"/>
    </source>
</evidence>
<feature type="domain" description="CBS" evidence="6">
    <location>
        <begin position="520"/>
        <end position="576"/>
    </location>
</feature>
<dbReference type="CDD" id="cd04641">
    <property type="entry name" value="CBS_euAMPK_gamma-like_repeat2"/>
    <property type="match status" value="1"/>
</dbReference>
<dbReference type="InterPro" id="IPR000644">
    <property type="entry name" value="CBS_dom"/>
</dbReference>
<evidence type="ECO:0000256" key="4">
    <source>
        <dbReference type="ARBA" id="ARBA00025878"/>
    </source>
</evidence>
<organism evidence="7 8">
    <name type="scientific">Gnathostoma spinigerum</name>
    <dbReference type="NCBI Taxonomy" id="75299"/>
    <lineage>
        <taxon>Eukaryota</taxon>
        <taxon>Metazoa</taxon>
        <taxon>Ecdysozoa</taxon>
        <taxon>Nematoda</taxon>
        <taxon>Chromadorea</taxon>
        <taxon>Rhabditida</taxon>
        <taxon>Spirurina</taxon>
        <taxon>Gnathostomatomorpha</taxon>
        <taxon>Gnathostomatoidea</taxon>
        <taxon>Gnathostomatidae</taxon>
        <taxon>Gnathostoma</taxon>
    </lineage>
</organism>
<feature type="domain" description="CBS" evidence="6">
    <location>
        <begin position="361"/>
        <end position="418"/>
    </location>
</feature>
<keyword evidence="3 5" id="KW-0129">CBS domain</keyword>
<feature type="domain" description="CBS" evidence="6">
    <location>
        <begin position="445"/>
        <end position="503"/>
    </location>
</feature>
<dbReference type="AlphaFoldDB" id="A0ABD6EIB5"/>
<dbReference type="EMBL" id="JBGFUD010002076">
    <property type="protein sequence ID" value="MFH4977126.1"/>
    <property type="molecule type" value="Genomic_DNA"/>
</dbReference>
<dbReference type="PROSITE" id="PS51371">
    <property type="entry name" value="CBS"/>
    <property type="match status" value="4"/>
</dbReference>
<dbReference type="SMART" id="SM00116">
    <property type="entry name" value="CBS"/>
    <property type="match status" value="4"/>
</dbReference>
<feature type="domain" description="CBS" evidence="6">
    <location>
        <begin position="592"/>
        <end position="650"/>
    </location>
</feature>
<dbReference type="PANTHER" id="PTHR13780">
    <property type="entry name" value="AMP-ACTIVATED PROTEIN KINASE, GAMMA REGULATORY SUBUNIT"/>
    <property type="match status" value="1"/>
</dbReference>
<evidence type="ECO:0000256" key="2">
    <source>
        <dbReference type="ARBA" id="ARBA00022737"/>
    </source>
</evidence>
<reference evidence="7 8" key="1">
    <citation type="submission" date="2024-08" db="EMBL/GenBank/DDBJ databases">
        <title>Gnathostoma spinigerum genome.</title>
        <authorList>
            <person name="Gonzalez-Bertolin B."/>
            <person name="Monzon S."/>
            <person name="Zaballos A."/>
            <person name="Jimenez P."/>
            <person name="Dekumyoy P."/>
            <person name="Varona S."/>
            <person name="Cuesta I."/>
            <person name="Sumanam S."/>
            <person name="Adisakwattana P."/>
            <person name="Gasser R.B."/>
            <person name="Hernandez-Gonzalez A."/>
            <person name="Young N.D."/>
            <person name="Perteguer M.J."/>
        </authorList>
    </citation>
    <scope>NUCLEOTIDE SEQUENCE [LARGE SCALE GENOMIC DNA]</scope>
    <source>
        <strain evidence="7">AL3</strain>
        <tissue evidence="7">Liver</tissue>
    </source>
</reference>
<dbReference type="SUPFAM" id="SSF54631">
    <property type="entry name" value="CBS-domain pair"/>
    <property type="match status" value="2"/>
</dbReference>
<dbReference type="InterPro" id="IPR050511">
    <property type="entry name" value="AMPK_gamma/SDS23_families"/>
</dbReference>
<evidence type="ECO:0000313" key="8">
    <source>
        <dbReference type="Proteomes" id="UP001608902"/>
    </source>
</evidence>
<keyword evidence="2" id="KW-0677">Repeat</keyword>
<comment type="similarity">
    <text evidence="1">Belongs to the 5'-AMP-activated protein kinase gamma subunit family.</text>
</comment>
<proteinExistence type="inferred from homology"/>
<comment type="subunit">
    <text evidence="4">AMPK is a heterotrimer of an alpha catalytic subunit (PRKAA1 or PRKAA2), a beta (PRKAB1 or PRKAB2) and a gamma non-catalytic subunits (PRKAG1, PRKAG2 or PRKAG3). Interacts with FNIP1 and FNIP2.</text>
</comment>
<evidence type="ECO:0000259" key="6">
    <source>
        <dbReference type="PROSITE" id="PS51371"/>
    </source>
</evidence>
<evidence type="ECO:0000256" key="1">
    <source>
        <dbReference type="ARBA" id="ARBA00006750"/>
    </source>
</evidence>
<dbReference type="InterPro" id="IPR046342">
    <property type="entry name" value="CBS_dom_sf"/>
</dbReference>
<accession>A0ABD6EIB5</accession>
<dbReference type="PANTHER" id="PTHR13780:SF35">
    <property type="entry name" value="LD22662P"/>
    <property type="match status" value="1"/>
</dbReference>
<protein>
    <recommendedName>
        <fullName evidence="6">CBS domain-containing protein</fullName>
    </recommendedName>
</protein>
<dbReference type="CDD" id="cd04618">
    <property type="entry name" value="CBS_euAMPK_gamma-like_repeat1"/>
    <property type="match status" value="1"/>
</dbReference>
<gene>
    <name evidence="7" type="ORF">AB6A40_003835</name>
</gene>
<evidence type="ECO:0000256" key="5">
    <source>
        <dbReference type="PROSITE-ProRule" id="PRU00703"/>
    </source>
</evidence>
<keyword evidence="8" id="KW-1185">Reference proteome</keyword>
<sequence length="668" mass="74608">MAAYPNPPFHRITNSTQHNVYSRPDMSATDHCSGSPSRRLLFSMRDRMNIRIRRDSANASSIETEMLDEDLGFPPTCDEPPPGFTPCTPYGHSLQSDSAFFSNDFRSRSRSDAACYKSHSPRKIGTLVLFPTSAANCDGYTPSRNFNFEGRPCRRKGGLRHTSVCMGDFPTNCNYTPSPTNVMSDGPVLSHHNPLFVDTSLANRNFTSIPFVGIEESSEEKPAPISSRLRSSSVQSSSPVHMQNPMCHSASSADSPHVTCCSPIRVSRSLQCSSSRFGRCPGFAVHNQLSLDSGLDSSFSNCAILIRENNLLNASHDGPSTFSPGAGGFCSDHINKIIFESQDGVYAVFMRAHSCYDLIPVSSKLVVFDTELPVRKAFFALIYNGVRAAPLWNNEKKEFVGMLTITDFIQVLSRYHKNGCTEDGIKELEEHKITTWRKVLEEDGNIRPFVTIDPSENLYHAVEVLCKSRVHRLPLMERNSGDISYILTHKRLIRFLYLYITDLPRPSFMSKTPRELGIGTWKDVLTISMDTPLIDALHVFLEKRVSALPLLDRDGKVVDIFAKFDVINLAAEKIYTNLNMNVRDALKHRSDWFEGVRTCMEDDSLMTVVEIIVKAEVHRLVVTDVDRKVKGIISLSDILRALVLNPPVSEDIDDGGECEQDVAGMEES</sequence>
<dbReference type="Pfam" id="PF00571">
    <property type="entry name" value="CBS"/>
    <property type="match status" value="4"/>
</dbReference>
<dbReference type="Gene3D" id="3.10.580.10">
    <property type="entry name" value="CBS-domain"/>
    <property type="match status" value="2"/>
</dbReference>
<comment type="caution">
    <text evidence="7">The sequence shown here is derived from an EMBL/GenBank/DDBJ whole genome shotgun (WGS) entry which is preliminary data.</text>
</comment>
<name>A0ABD6EIB5_9BILA</name>